<sequence>MLQDDQAYSEMGGYIPPYSTEFGYDMDREQPLFPADSQGFSSPVDGKPKIFLMGLRKSGKSSIQRVVFHKMAPNDTPYLESTHRIEKNDVSDCSFIKFQIWDFPGQFNFCDVLFQPELIFKASCAVIFVIDAQDDYHEAVNELHKILKKALHSNMNIKFDVFIHKVDCLNDDQKIDIQRDISQRVMSAAEDTYFDSGASNLYIGTSAAQRLTIVCLPVPYNDRFHLTTIYDHSIFEAFSKVVQRLIPCLDAFEELLDIFITNSMVDKAFLFDVSSKIYLATDSSVVDMPTYELCCDMIDVVVDVAAIYTPHSDLVDPPFSAQTGATIMLNNDTVLYLRGINEYMALACLMHEESLEKMGLIEYNFQIIKDGLQRLLEVSQQRVQDEHVTLLAQQQQRQRLLDGVQENARGAGNFSDIDCEVVDEEDDDEDVGHLALGPTASRVRKQHFDRRLGNSG</sequence>
<dbReference type="InterPro" id="IPR006762">
    <property type="entry name" value="Gtr1_RagA"/>
</dbReference>
<evidence type="ECO:0000256" key="2">
    <source>
        <dbReference type="ARBA" id="ARBA00007756"/>
    </source>
</evidence>
<dbReference type="PANTHER" id="PTHR11259:SF2">
    <property type="entry name" value="GH16429P"/>
    <property type="match status" value="1"/>
</dbReference>
<accession>A0A4S2LH91</accession>
<dbReference type="GO" id="GO:0005764">
    <property type="term" value="C:lysosome"/>
    <property type="evidence" value="ECO:0007669"/>
    <property type="project" value="TreeGrafter"/>
</dbReference>
<dbReference type="GO" id="GO:0009267">
    <property type="term" value="P:cellular response to starvation"/>
    <property type="evidence" value="ECO:0007669"/>
    <property type="project" value="TreeGrafter"/>
</dbReference>
<dbReference type="Gene3D" id="3.30.450.190">
    <property type="match status" value="1"/>
</dbReference>
<reference evidence="9 10" key="1">
    <citation type="journal article" date="2019" name="BMC Genomics">
        <title>New insights from Opisthorchis felineus genome: update on genomics of the epidemiologically important liver flukes.</title>
        <authorList>
            <person name="Ershov N.I."/>
            <person name="Mordvinov V.A."/>
            <person name="Prokhortchouk E.B."/>
            <person name="Pakharukova M.Y."/>
            <person name="Gunbin K.V."/>
            <person name="Ustyantsev K."/>
            <person name="Genaev M.A."/>
            <person name="Blinov A.G."/>
            <person name="Mazur A."/>
            <person name="Boulygina E."/>
            <person name="Tsygankova S."/>
            <person name="Khrameeva E."/>
            <person name="Chekanov N."/>
            <person name="Fan G."/>
            <person name="Xiao A."/>
            <person name="Zhang H."/>
            <person name="Xu X."/>
            <person name="Yang H."/>
            <person name="Solovyev V."/>
            <person name="Lee S.M."/>
            <person name="Liu X."/>
            <person name="Afonnikov D.A."/>
            <person name="Skryabin K.G."/>
        </authorList>
    </citation>
    <scope>NUCLEOTIDE SEQUENCE [LARGE SCALE GENOMIC DNA]</scope>
    <source>
        <strain evidence="9">AK-0245</strain>
        <tissue evidence="9">Whole organism</tissue>
    </source>
</reference>
<dbReference type="GO" id="GO:0005525">
    <property type="term" value="F:GTP binding"/>
    <property type="evidence" value="ECO:0007669"/>
    <property type="project" value="UniProtKB-UniRule"/>
</dbReference>
<dbReference type="GO" id="GO:0012505">
    <property type="term" value="C:endomembrane system"/>
    <property type="evidence" value="ECO:0007669"/>
    <property type="project" value="UniProtKB-SubCell"/>
</dbReference>
<keyword evidence="5 8" id="KW-0342">GTP-binding</keyword>
<evidence type="ECO:0000256" key="4">
    <source>
        <dbReference type="ARBA" id="ARBA00022801"/>
    </source>
</evidence>
<comment type="caution">
    <text evidence="9">The sequence shown here is derived from an EMBL/GenBank/DDBJ whole genome shotgun (WGS) entry which is preliminary data.</text>
</comment>
<organism evidence="9 10">
    <name type="scientific">Opisthorchis felineus</name>
    <dbReference type="NCBI Taxonomy" id="147828"/>
    <lineage>
        <taxon>Eukaryota</taxon>
        <taxon>Metazoa</taxon>
        <taxon>Spiralia</taxon>
        <taxon>Lophotrochozoa</taxon>
        <taxon>Platyhelminthes</taxon>
        <taxon>Trematoda</taxon>
        <taxon>Digenea</taxon>
        <taxon>Opisthorchiida</taxon>
        <taxon>Opisthorchiata</taxon>
        <taxon>Opisthorchiidae</taxon>
        <taxon>Opisthorchis</taxon>
    </lineage>
</organism>
<dbReference type="SUPFAM" id="SSF52540">
    <property type="entry name" value="P-loop containing nucleoside triphosphate hydrolases"/>
    <property type="match status" value="1"/>
</dbReference>
<dbReference type="GO" id="GO:1990131">
    <property type="term" value="C:Gtr1-Gtr2 GTPase complex"/>
    <property type="evidence" value="ECO:0007669"/>
    <property type="project" value="TreeGrafter"/>
</dbReference>
<keyword evidence="3 8" id="KW-0547">Nucleotide-binding</keyword>
<dbReference type="InterPro" id="IPR039400">
    <property type="entry name" value="RagC/D"/>
</dbReference>
<dbReference type="CDD" id="cd11385">
    <property type="entry name" value="RagC_like"/>
    <property type="match status" value="1"/>
</dbReference>
<dbReference type="Pfam" id="PF04670">
    <property type="entry name" value="Gtr1_RagA"/>
    <property type="match status" value="1"/>
</dbReference>
<gene>
    <name evidence="9" type="ORF">CRM22_008877</name>
</gene>
<dbReference type="InterPro" id="IPR027417">
    <property type="entry name" value="P-loop_NTPase"/>
</dbReference>
<dbReference type="OrthoDB" id="26136at2759"/>
<keyword evidence="4" id="KW-0378">Hydrolase</keyword>
<evidence type="ECO:0000256" key="5">
    <source>
        <dbReference type="ARBA" id="ARBA00023134"/>
    </source>
</evidence>
<evidence type="ECO:0000256" key="3">
    <source>
        <dbReference type="ARBA" id="ARBA00022741"/>
    </source>
</evidence>
<evidence type="ECO:0000313" key="10">
    <source>
        <dbReference type="Proteomes" id="UP000308267"/>
    </source>
</evidence>
<comment type="catalytic activity">
    <reaction evidence="7">
        <text>GTP + H2O = GDP + phosphate + H(+)</text>
        <dbReference type="Rhea" id="RHEA:19669"/>
        <dbReference type="ChEBI" id="CHEBI:15377"/>
        <dbReference type="ChEBI" id="CHEBI:15378"/>
        <dbReference type="ChEBI" id="CHEBI:37565"/>
        <dbReference type="ChEBI" id="CHEBI:43474"/>
        <dbReference type="ChEBI" id="CHEBI:58189"/>
    </reaction>
    <physiologicalReaction direction="left-to-right" evidence="7">
        <dbReference type="Rhea" id="RHEA:19670"/>
    </physiologicalReaction>
</comment>
<dbReference type="STRING" id="147828.A0A4S2LH91"/>
<proteinExistence type="inferred from homology"/>
<dbReference type="Gene3D" id="3.40.50.300">
    <property type="entry name" value="P-loop containing nucleotide triphosphate hydrolases"/>
    <property type="match status" value="1"/>
</dbReference>
<dbReference type="GO" id="GO:0010507">
    <property type="term" value="P:negative regulation of autophagy"/>
    <property type="evidence" value="ECO:0007669"/>
    <property type="project" value="TreeGrafter"/>
</dbReference>
<evidence type="ECO:0000256" key="7">
    <source>
        <dbReference type="ARBA" id="ARBA00049117"/>
    </source>
</evidence>
<dbReference type="GO" id="GO:1904263">
    <property type="term" value="P:positive regulation of TORC1 signaling"/>
    <property type="evidence" value="ECO:0007669"/>
    <property type="project" value="TreeGrafter"/>
</dbReference>
<dbReference type="Proteomes" id="UP000308267">
    <property type="component" value="Unassembled WGS sequence"/>
</dbReference>
<name>A0A4S2LH91_OPIFE</name>
<dbReference type="PANTHER" id="PTHR11259">
    <property type="entry name" value="RAS-RELATED GTP BINDING RAG/GTR YEAST"/>
    <property type="match status" value="1"/>
</dbReference>
<comment type="similarity">
    <text evidence="2 8">Belongs to the GTR/RAG GTP-binding protein family.</text>
</comment>
<keyword evidence="10" id="KW-1185">Reference proteome</keyword>
<dbReference type="GO" id="GO:0003924">
    <property type="term" value="F:GTPase activity"/>
    <property type="evidence" value="ECO:0007669"/>
    <property type="project" value="TreeGrafter"/>
</dbReference>
<evidence type="ECO:0000256" key="6">
    <source>
        <dbReference type="ARBA" id="ARBA00023136"/>
    </source>
</evidence>
<evidence type="ECO:0000256" key="1">
    <source>
        <dbReference type="ARBA" id="ARBA00004308"/>
    </source>
</evidence>
<comment type="subcellular location">
    <subcellularLocation>
        <location evidence="1">Endomembrane system</location>
    </subcellularLocation>
</comment>
<dbReference type="EMBL" id="SJOL01008692">
    <property type="protein sequence ID" value="TGZ59757.1"/>
    <property type="molecule type" value="Genomic_DNA"/>
</dbReference>
<dbReference type="GO" id="GO:0005634">
    <property type="term" value="C:nucleus"/>
    <property type="evidence" value="ECO:0007669"/>
    <property type="project" value="TreeGrafter"/>
</dbReference>
<protein>
    <recommendedName>
        <fullName evidence="11">Ras-related GTP-binding protein</fullName>
    </recommendedName>
</protein>
<evidence type="ECO:0000256" key="8">
    <source>
        <dbReference type="RuleBase" id="RU367014"/>
    </source>
</evidence>
<dbReference type="AlphaFoldDB" id="A0A4S2LH91"/>
<evidence type="ECO:0008006" key="11">
    <source>
        <dbReference type="Google" id="ProtNLM"/>
    </source>
</evidence>
<keyword evidence="6" id="KW-0472">Membrane</keyword>
<evidence type="ECO:0000313" key="9">
    <source>
        <dbReference type="EMBL" id="TGZ59757.1"/>
    </source>
</evidence>